<organism evidence="3 4">
    <name type="scientific">Thermaurantimonas aggregans</name>
    <dbReference type="NCBI Taxonomy" id="2173829"/>
    <lineage>
        <taxon>Bacteria</taxon>
        <taxon>Pseudomonadati</taxon>
        <taxon>Bacteroidota</taxon>
        <taxon>Flavobacteriia</taxon>
        <taxon>Flavobacteriales</taxon>
        <taxon>Schleiferiaceae</taxon>
        <taxon>Thermaurantimonas</taxon>
    </lineage>
</organism>
<keyword evidence="1" id="KW-0812">Transmembrane</keyword>
<dbReference type="EMBL" id="BHZE01000007">
    <property type="protein sequence ID" value="GCD77514.1"/>
    <property type="molecule type" value="Genomic_DNA"/>
</dbReference>
<evidence type="ECO:0000259" key="2">
    <source>
        <dbReference type="Pfam" id="PF04024"/>
    </source>
</evidence>
<dbReference type="Pfam" id="PF04024">
    <property type="entry name" value="PspC"/>
    <property type="match status" value="1"/>
</dbReference>
<keyword evidence="1" id="KW-0472">Membrane</keyword>
<dbReference type="AlphaFoldDB" id="A0A401XKK5"/>
<protein>
    <recommendedName>
        <fullName evidence="2">Phage shock protein PspC N-terminal domain-containing protein</fullName>
    </recommendedName>
</protein>
<reference evidence="3 4" key="1">
    <citation type="submission" date="2018-11" db="EMBL/GenBank/DDBJ databases">
        <title>Schleiferia aggregans sp. nov., a moderately thermophilic heterotrophic bacterium isolated from microbial mats at a terrestrial hot spring.</title>
        <authorList>
            <person name="Iino T."/>
            <person name="Ohkuma M."/>
            <person name="Haruta S."/>
        </authorList>
    </citation>
    <scope>NUCLEOTIDE SEQUENCE [LARGE SCALE GENOMIC DNA]</scope>
    <source>
        <strain evidence="3 4">LA</strain>
    </source>
</reference>
<dbReference type="OrthoDB" id="1467891at2"/>
<feature type="domain" description="Phage shock protein PspC N-terminal" evidence="2">
    <location>
        <begin position="2"/>
        <end position="52"/>
    </location>
</feature>
<dbReference type="RefSeq" id="WP_124397575.1">
    <property type="nucleotide sequence ID" value="NZ_BHZE01000007.1"/>
</dbReference>
<dbReference type="Proteomes" id="UP000286715">
    <property type="component" value="Unassembled WGS sequence"/>
</dbReference>
<dbReference type="InterPro" id="IPR007168">
    <property type="entry name" value="Phageshock_PspC_N"/>
</dbReference>
<name>A0A401XKK5_9FLAO</name>
<evidence type="ECO:0000313" key="3">
    <source>
        <dbReference type="EMBL" id="GCD77514.1"/>
    </source>
</evidence>
<sequence>MRDTVLLGVCSWLARRFDLDTRGVRIAFVIGALLSFGTVIIAYLILALVKPKYE</sequence>
<comment type="caution">
    <text evidence="3">The sequence shown here is derived from an EMBL/GenBank/DDBJ whole genome shotgun (WGS) entry which is preliminary data.</text>
</comment>
<proteinExistence type="predicted"/>
<accession>A0A401XKK5</accession>
<evidence type="ECO:0000256" key="1">
    <source>
        <dbReference type="SAM" id="Phobius"/>
    </source>
</evidence>
<feature type="transmembrane region" description="Helical" evidence="1">
    <location>
        <begin position="26"/>
        <end position="49"/>
    </location>
</feature>
<evidence type="ECO:0000313" key="4">
    <source>
        <dbReference type="Proteomes" id="UP000286715"/>
    </source>
</evidence>
<gene>
    <name evidence="3" type="ORF">JCM31826_09960</name>
</gene>
<keyword evidence="1" id="KW-1133">Transmembrane helix</keyword>
<keyword evidence="4" id="KW-1185">Reference proteome</keyword>